<reference evidence="1" key="1">
    <citation type="journal article" date="2012" name="Nature">
        <title>The tomato genome sequence provides insights into fleshy fruit evolution.</title>
        <authorList>
            <consortium name="Tomato Genome Consortium"/>
        </authorList>
    </citation>
    <scope>NUCLEOTIDE SEQUENCE [LARGE SCALE GENOMIC DNA]</scope>
    <source>
        <strain evidence="1">cv. Heinz 1706</strain>
    </source>
</reference>
<dbReference type="AlphaFoldDB" id="A0A3Q7J9D7"/>
<dbReference type="STRING" id="4081.A0A3Q7J9D7"/>
<dbReference type="EnsemblPlants" id="Solyc12g038840.2.1">
    <property type="protein sequence ID" value="Solyc12g038840.2.1"/>
    <property type="gene ID" value="Solyc12g038840.2"/>
</dbReference>
<reference evidence="1" key="2">
    <citation type="submission" date="2019-01" db="UniProtKB">
        <authorList>
            <consortium name="EnsemblPlants"/>
        </authorList>
    </citation>
    <scope>IDENTIFICATION</scope>
    <source>
        <strain evidence="1">cv. Heinz 1706</strain>
    </source>
</reference>
<accession>A0A3Q7J9D7</accession>
<keyword evidence="2" id="KW-1185">Reference proteome</keyword>
<sequence length="123" mass="14289">MSKKRVDSLESLSMILESDNIECWEVSNEDQDEWTINLSWLFIGNKFMVRIPTHKEETRARLEQQFKAESNNKHMDLNFWAINYSAEVYQNGNKEVLLNVALVYPPYHPGHIPPKGGQGGEHE</sequence>
<proteinExistence type="predicted"/>
<dbReference type="Proteomes" id="UP000004994">
    <property type="component" value="Chromosome 12"/>
</dbReference>
<dbReference type="PaxDb" id="4081-Solyc12g038840.1.1"/>
<protein>
    <submittedName>
        <fullName evidence="1">Uncharacterized protein</fullName>
    </submittedName>
</protein>
<dbReference type="InParanoid" id="A0A3Q7J9D7"/>
<name>A0A3Q7J9D7_SOLLC</name>
<organism evidence="1">
    <name type="scientific">Solanum lycopersicum</name>
    <name type="common">Tomato</name>
    <name type="synonym">Lycopersicon esculentum</name>
    <dbReference type="NCBI Taxonomy" id="4081"/>
    <lineage>
        <taxon>Eukaryota</taxon>
        <taxon>Viridiplantae</taxon>
        <taxon>Streptophyta</taxon>
        <taxon>Embryophyta</taxon>
        <taxon>Tracheophyta</taxon>
        <taxon>Spermatophyta</taxon>
        <taxon>Magnoliopsida</taxon>
        <taxon>eudicotyledons</taxon>
        <taxon>Gunneridae</taxon>
        <taxon>Pentapetalae</taxon>
        <taxon>asterids</taxon>
        <taxon>lamiids</taxon>
        <taxon>Solanales</taxon>
        <taxon>Solanaceae</taxon>
        <taxon>Solanoideae</taxon>
        <taxon>Solaneae</taxon>
        <taxon>Solanum</taxon>
        <taxon>Solanum subgen. Lycopersicon</taxon>
    </lineage>
</organism>
<evidence type="ECO:0000313" key="1">
    <source>
        <dbReference type="EnsemblPlants" id="Solyc12g038840.2.1"/>
    </source>
</evidence>
<evidence type="ECO:0000313" key="2">
    <source>
        <dbReference type="Proteomes" id="UP000004994"/>
    </source>
</evidence>
<dbReference type="Gramene" id="Solyc12g038840.2.1">
    <property type="protein sequence ID" value="Solyc12g038840.2.1"/>
    <property type="gene ID" value="Solyc12g038840.2"/>
</dbReference>